<evidence type="ECO:0000256" key="9">
    <source>
        <dbReference type="ARBA" id="ARBA00022833"/>
    </source>
</evidence>
<dbReference type="CDD" id="cd15666">
    <property type="entry name" value="ePHD2_KMT2C_like"/>
    <property type="match status" value="1"/>
</dbReference>
<keyword evidence="4" id="KW-0808">Transferase</keyword>
<keyword evidence="3" id="KW-0489">Methyltransferase</keyword>
<feature type="compositionally biased region" description="Low complexity" evidence="15">
    <location>
        <begin position="878"/>
        <end position="887"/>
    </location>
</feature>
<keyword evidence="20" id="KW-1185">Reference proteome</keyword>
<keyword evidence="14" id="KW-0539">Nucleus</keyword>
<dbReference type="SMART" id="SM00541">
    <property type="entry name" value="FYRN"/>
    <property type="match status" value="1"/>
</dbReference>
<dbReference type="PROSITE" id="PS50280">
    <property type="entry name" value="SET"/>
    <property type="match status" value="1"/>
</dbReference>
<feature type="domain" description="Post-SET" evidence="17">
    <location>
        <begin position="2228"/>
        <end position="2244"/>
    </location>
</feature>
<dbReference type="PROSITE" id="PS51542">
    <property type="entry name" value="FYRN"/>
    <property type="match status" value="1"/>
</dbReference>
<evidence type="ECO:0000256" key="14">
    <source>
        <dbReference type="ARBA" id="ARBA00023242"/>
    </source>
</evidence>
<evidence type="ECO:0000256" key="13">
    <source>
        <dbReference type="ARBA" id="ARBA00023163"/>
    </source>
</evidence>
<dbReference type="Gene3D" id="3.30.160.360">
    <property type="match status" value="1"/>
</dbReference>
<keyword evidence="8" id="KW-0863">Zinc-finger</keyword>
<dbReference type="GO" id="GO:0044666">
    <property type="term" value="C:MLL3/4 complex"/>
    <property type="evidence" value="ECO:0007669"/>
    <property type="project" value="TreeGrafter"/>
</dbReference>
<dbReference type="InterPro" id="IPR003889">
    <property type="entry name" value="FYrich_C"/>
</dbReference>
<feature type="compositionally biased region" description="Low complexity" evidence="15">
    <location>
        <begin position="847"/>
        <end position="867"/>
    </location>
</feature>
<evidence type="ECO:0000256" key="5">
    <source>
        <dbReference type="ARBA" id="ARBA00022691"/>
    </source>
</evidence>
<dbReference type="CDD" id="cd19171">
    <property type="entry name" value="SET_KMT2C_2D"/>
    <property type="match status" value="1"/>
</dbReference>
<evidence type="ECO:0000259" key="16">
    <source>
        <dbReference type="PROSITE" id="PS50280"/>
    </source>
</evidence>
<dbReference type="Pfam" id="PF05965">
    <property type="entry name" value="FYRC"/>
    <property type="match status" value="1"/>
</dbReference>
<comment type="subcellular location">
    <subcellularLocation>
        <location evidence="1">Nucleus</location>
    </subcellularLocation>
</comment>
<feature type="compositionally biased region" description="Low complexity" evidence="15">
    <location>
        <begin position="1231"/>
        <end position="1244"/>
    </location>
</feature>
<dbReference type="SMART" id="SM00508">
    <property type="entry name" value="PostSET"/>
    <property type="match status" value="1"/>
</dbReference>
<dbReference type="FunFam" id="3.30.40.10:FF:000002">
    <property type="entry name" value="Histone-lysine N-methyltransferase"/>
    <property type="match status" value="1"/>
</dbReference>
<keyword evidence="13" id="KW-0804">Transcription</keyword>
<dbReference type="GO" id="GO:0045944">
    <property type="term" value="P:positive regulation of transcription by RNA polymerase II"/>
    <property type="evidence" value="ECO:0007669"/>
    <property type="project" value="TreeGrafter"/>
</dbReference>
<keyword evidence="9" id="KW-0862">Zinc</keyword>
<evidence type="ECO:0000259" key="18">
    <source>
        <dbReference type="PROSITE" id="PS51805"/>
    </source>
</evidence>
<dbReference type="FunFam" id="3.30.160.360:FF:000001">
    <property type="entry name" value="Histone-lysine N-methyltransferase"/>
    <property type="match status" value="1"/>
</dbReference>
<feature type="region of interest" description="Disordered" evidence="15">
    <location>
        <begin position="792"/>
        <end position="813"/>
    </location>
</feature>
<dbReference type="PROSITE" id="PS51543">
    <property type="entry name" value="FYRC"/>
    <property type="match status" value="1"/>
</dbReference>
<dbReference type="PROSITE" id="PS51805">
    <property type="entry name" value="EPHD"/>
    <property type="match status" value="1"/>
</dbReference>
<dbReference type="PANTHER" id="PTHR45888">
    <property type="entry name" value="HL01030P-RELATED"/>
    <property type="match status" value="1"/>
</dbReference>
<keyword evidence="10" id="KW-0156">Chromatin regulator</keyword>
<evidence type="ECO:0000256" key="6">
    <source>
        <dbReference type="ARBA" id="ARBA00022723"/>
    </source>
</evidence>
<dbReference type="GO" id="GO:0003713">
    <property type="term" value="F:transcription coactivator activity"/>
    <property type="evidence" value="ECO:0007669"/>
    <property type="project" value="TreeGrafter"/>
</dbReference>
<feature type="compositionally biased region" description="Low complexity" evidence="15">
    <location>
        <begin position="1142"/>
        <end position="1163"/>
    </location>
</feature>
<keyword evidence="12" id="KW-0010">Activator</keyword>
<name>A0A1A9VKM8_GLOAU</name>
<protein>
    <submittedName>
        <fullName evidence="19">Histone-lysine N-methyltransferase</fullName>
    </submittedName>
</protein>
<dbReference type="GO" id="GO:0042800">
    <property type="term" value="F:histone H3K4 methyltransferase activity"/>
    <property type="evidence" value="ECO:0007669"/>
    <property type="project" value="UniProtKB-ARBA"/>
</dbReference>
<accession>A0A1A9VKM8</accession>
<dbReference type="PANTHER" id="PTHR45888:SF6">
    <property type="entry name" value="HL01030P-RELATED"/>
    <property type="match status" value="1"/>
</dbReference>
<dbReference type="GO" id="GO:0032259">
    <property type="term" value="P:methylation"/>
    <property type="evidence" value="ECO:0007669"/>
    <property type="project" value="UniProtKB-KW"/>
</dbReference>
<feature type="compositionally biased region" description="Basic residues" evidence="15">
    <location>
        <begin position="1210"/>
        <end position="1222"/>
    </location>
</feature>
<feature type="domain" description="PHD-type" evidence="18">
    <location>
        <begin position="1728"/>
        <end position="1836"/>
    </location>
</feature>
<dbReference type="Proteomes" id="UP000078200">
    <property type="component" value="Unassembled WGS sequence"/>
</dbReference>
<feature type="region of interest" description="Disordered" evidence="15">
    <location>
        <begin position="1142"/>
        <end position="1178"/>
    </location>
</feature>
<dbReference type="EnsemblMetazoa" id="GAUT039876-RA">
    <property type="protein sequence ID" value="GAUT039876-PA"/>
    <property type="gene ID" value="GAUT039876"/>
</dbReference>
<evidence type="ECO:0000256" key="3">
    <source>
        <dbReference type="ARBA" id="ARBA00022603"/>
    </source>
</evidence>
<dbReference type="STRING" id="7395.A0A1A9VKM8"/>
<evidence type="ECO:0000313" key="19">
    <source>
        <dbReference type="EnsemblMetazoa" id="GAUT039876-PA"/>
    </source>
</evidence>
<sequence length="2244" mass="249189">MTRSFSMIFKRLNVPIYRENMSYQSDSEAFKISASAVKRQGNDLQCDDEVKKFKLEKSANAVLIPVTQAQTIICNNIFNTSNLGNKKNFKSRKQAIETSNVSSGYHLLLDETTLSEESTESICTKNFSSVNSDELMMIRKQGNIKDSTCGINVDFTGDERIVHAEGEKSLTSSSLINNLNSKTPVKRLHLGMAETKKALGEGIDVKVISNEQSGKVSVVNDKKNDQTLLSATSGATTPQNTFTYSRVCTVSNVTTGTTVDHLSMKSLQGAVKNQSLMVTSKKIPPEVTQTQTTAKVSIGNTTISVPLLKPMNPTQIIQANTSASTEATKSVLHTLQAGSGPSAQFSKILNIKRGQKVTHPTYLSLAQVQIKPITQAKIVQAKVVSKKIPPHMQAIQNTKTSLIQQISGVVTITSSKQDQTSQLQQQRSINQILPSTLNKPQLSFVKEISSGTVIKTTEDIKSSVSSATNSTEQVTATSGTSILTNDSSIKVIEKQLPKIIAGGKEETSSVVATDFLPANVKLIHTTTAGHLNTSNIRSSLTAQIEQIDQNINQQQQNQQRINIGPTISIVRQNSPQLVTTSSSAPTVSLGVSDTMCTQQKVILTKSQFGNNTSSPTIATSVSNLNSMAIPRNISLMLAKSSASQPVITGAKNSLCVTTSANKTNSTRLNLNVNYSVPNSSSAIFTQTDTDEGSSTAPIAQAQDNTGSSQSRKIIQVIPGNLFSGSDNSFVQISKAKLDQPDEDKKKHLDGSSSLSYTANSNTVTNMESNVPSKVEESNNVLLKQLLQNSNITPANSQNSMTSGNNTSRSSANANLPARKVINVRAPSLGLVSSLEAQLARPVIPPVTASEANSNTSGSSNAVSVSSNQEINKAHGQETSPSVTSPISITCSMPGNSSFITSITKSMTQDSSAGDKPKASSTLISKETSFVSKPSLKLEKSEHSEQNLDMFALSQINDNQKAATELSSNSSHVPNQTYKMFAENTLQSTDVTKVQASYQDVKKPPEQVVVTKSQQMHQNHQVVSSQQYNTLTKGSNLTAMVQNRDNRSTDDKKSHPTSATGVNSQILAVTNSNAFLAKTITEDDLNNSNSHKQMECLTNSPQVQNQGTVQFQTESKVIKIEKDNSTKLTDAGDMQTVQLQHQQNMMQHQQGTTTSAQSNATASNIMPSNPTHSTTSLVTDYSPTLTASSNKMHQFTNTQGDQTPSKDVEIRRKRKREQQKQRRQVCSNAKDTNANTSNTFAFNSNPVSSKKRSRKSHKLEEDYDSFIDNLLLHMRQMQPLQVLEPHLSVNYDVCKIYGWKNSPRSADNKSPVKDNRQTEKVNILQRELQGEYGSAYIPNKVPFYDSINFNYQDNKDDLNSSTIQNNYYDQEFSSFTYKTESEKLSACIKLCRERSVDTSEIICNRRTIPMEPVKAMRLNMLQQETFPGLILMSSTQQRMGRMSPVIPFVSSMALITKRKKIPLKSQENENLNGVSTKEDDLDSKHEMKNDVNTQTVILSLPSSSAERILDVLKNLANILQIAAPITYRVLENNSALDTQRIVEHTPLTMSNRKQLSKYLSIQDVLNGKCKMCRNCGKAIKNRCYRSSNDNTRTSLHSILVQPTQQRYFCTKLCYVQFRWCSEKKTPYNKAILGNYDDQCATIAGRKASLKSLLDCRPNALSEITSEKPKAKKICFRYFNSKCFQPTSSIKKMSEKEIRDLLFKMDITMSVNTANAAIGDQGSYAPLEDRRQCVLCSQIGDGVTDGPSRLLNFDVDKWVHLNCALWSAEVYETVSGGLMNFQVALQIGLNQICNTCQQLGATIKCYKSRCGAIYHLPCAIRDQCVFYQNKTIHCQVHASRNDKDKELNNLTVQRRVYVERDENRQVAAILHHSELMNLLRVGSLIFLNVGQLLPHQLEAFHTANFIYPIGYKIVRFYWSMRRPNKRCRYICSIAELKGHPEFRIIVQEPLEPDIELRDVSPKAVWQKVLQSVAEIRKAHNLVKLCPEYITGEDLFGLTEPSIVRIIESLPGVETLTNYRFKYGRNPLLDLPLALNPSGAARTEPKLRQLMGWKKPHTQRTCSAFNFMGHQSIPSVTAAGEATCPYSKQFVHSKSSQYKKMKQEWRNNVYLARSKIQGLGLYAARDMEKHTMIIEYIGEVIRTEVSEIREKQYEARNRGIYMFRLDEDRVVDATLCGGLARYINHSCNPNCVTEIVEVDRELRIIIFAKRRINRGEELSYDYKFDIEDDGNKIPCMCGAPNCRKWMN</sequence>
<evidence type="ECO:0000256" key="15">
    <source>
        <dbReference type="SAM" id="MobiDB-lite"/>
    </source>
</evidence>
<dbReference type="Pfam" id="PF05964">
    <property type="entry name" value="FYRN"/>
    <property type="match status" value="1"/>
</dbReference>
<keyword evidence="6" id="KW-0479">Metal-binding</keyword>
<evidence type="ECO:0000256" key="4">
    <source>
        <dbReference type="ARBA" id="ARBA00022679"/>
    </source>
</evidence>
<evidence type="ECO:0000256" key="12">
    <source>
        <dbReference type="ARBA" id="ARBA00023159"/>
    </source>
</evidence>
<dbReference type="VEuPathDB" id="VectorBase:GAUT039876"/>
<evidence type="ECO:0000256" key="7">
    <source>
        <dbReference type="ARBA" id="ARBA00022737"/>
    </source>
</evidence>
<dbReference type="Gene3D" id="2.170.270.10">
    <property type="entry name" value="SET domain"/>
    <property type="match status" value="1"/>
</dbReference>
<dbReference type="FunFam" id="2.170.270.10:FF:000003">
    <property type="entry name" value="Histone-lysine N-methyltransferase"/>
    <property type="match status" value="1"/>
</dbReference>
<dbReference type="Pfam" id="PF13832">
    <property type="entry name" value="zf-HC5HC2H_2"/>
    <property type="match status" value="1"/>
</dbReference>
<dbReference type="InterPro" id="IPR034732">
    <property type="entry name" value="EPHD"/>
</dbReference>
<evidence type="ECO:0000256" key="2">
    <source>
        <dbReference type="ARBA" id="ARBA00022553"/>
    </source>
</evidence>
<keyword evidence="7" id="KW-0677">Repeat</keyword>
<dbReference type="Gene3D" id="3.30.40.10">
    <property type="entry name" value="Zinc/RING finger domain, C3HC4 (zinc finger)"/>
    <property type="match status" value="1"/>
</dbReference>
<feature type="compositionally biased region" description="Basic and acidic residues" evidence="15">
    <location>
        <begin position="736"/>
        <end position="749"/>
    </location>
</feature>
<feature type="compositionally biased region" description="Polar residues" evidence="15">
    <location>
        <begin position="750"/>
        <end position="775"/>
    </location>
</feature>
<dbReference type="InterPro" id="IPR001214">
    <property type="entry name" value="SET_dom"/>
</dbReference>
<keyword evidence="2" id="KW-0597">Phosphoprotein</keyword>
<dbReference type="GO" id="GO:0098687">
    <property type="term" value="C:chromosomal region"/>
    <property type="evidence" value="ECO:0007669"/>
    <property type="project" value="UniProtKB-ARBA"/>
</dbReference>
<feature type="region of interest" description="Disordered" evidence="15">
    <location>
        <begin position="847"/>
        <end position="887"/>
    </location>
</feature>
<dbReference type="InterPro" id="IPR003888">
    <property type="entry name" value="FYrich_N"/>
</dbReference>
<dbReference type="SMART" id="SM00317">
    <property type="entry name" value="SET"/>
    <property type="match status" value="1"/>
</dbReference>
<dbReference type="Pfam" id="PF00856">
    <property type="entry name" value="SET"/>
    <property type="match status" value="1"/>
</dbReference>
<evidence type="ECO:0000313" key="20">
    <source>
        <dbReference type="Proteomes" id="UP000078200"/>
    </source>
</evidence>
<evidence type="ECO:0000256" key="8">
    <source>
        <dbReference type="ARBA" id="ARBA00022771"/>
    </source>
</evidence>
<evidence type="ECO:0000256" key="10">
    <source>
        <dbReference type="ARBA" id="ARBA00022853"/>
    </source>
</evidence>
<evidence type="ECO:0000256" key="11">
    <source>
        <dbReference type="ARBA" id="ARBA00023015"/>
    </source>
</evidence>
<feature type="region of interest" description="Disordered" evidence="15">
    <location>
        <begin position="1190"/>
        <end position="1258"/>
    </location>
</feature>
<organism evidence="19 20">
    <name type="scientific">Glossina austeni</name>
    <name type="common">Savannah tsetse fly</name>
    <dbReference type="NCBI Taxonomy" id="7395"/>
    <lineage>
        <taxon>Eukaryota</taxon>
        <taxon>Metazoa</taxon>
        <taxon>Ecdysozoa</taxon>
        <taxon>Arthropoda</taxon>
        <taxon>Hexapoda</taxon>
        <taxon>Insecta</taxon>
        <taxon>Pterygota</taxon>
        <taxon>Neoptera</taxon>
        <taxon>Endopterygota</taxon>
        <taxon>Diptera</taxon>
        <taxon>Brachycera</taxon>
        <taxon>Muscomorpha</taxon>
        <taxon>Hippoboscoidea</taxon>
        <taxon>Glossinidae</taxon>
        <taxon>Glossina</taxon>
    </lineage>
</organism>
<dbReference type="InterPro" id="IPR046341">
    <property type="entry name" value="SET_dom_sf"/>
</dbReference>
<evidence type="ECO:0000256" key="1">
    <source>
        <dbReference type="ARBA" id="ARBA00004123"/>
    </source>
</evidence>
<keyword evidence="5" id="KW-0949">S-adenosyl-L-methionine</keyword>
<feature type="compositionally biased region" description="Polar residues" evidence="15">
    <location>
        <begin position="1164"/>
        <end position="1178"/>
    </location>
</feature>
<keyword evidence="11" id="KW-0805">Transcription regulation</keyword>
<reference evidence="19" key="1">
    <citation type="submission" date="2020-05" db="UniProtKB">
        <authorList>
            <consortium name="EnsemblMetazoa"/>
        </authorList>
    </citation>
    <scope>IDENTIFICATION</scope>
    <source>
        <strain evidence="19">TTRI</strain>
    </source>
</reference>
<dbReference type="GO" id="GO:0005700">
    <property type="term" value="C:polytene chromosome"/>
    <property type="evidence" value="ECO:0007669"/>
    <property type="project" value="UniProtKB-ARBA"/>
</dbReference>
<feature type="compositionally biased region" description="Polar residues" evidence="15">
    <location>
        <begin position="1190"/>
        <end position="1202"/>
    </location>
</feature>
<dbReference type="InterPro" id="IPR013083">
    <property type="entry name" value="Znf_RING/FYVE/PHD"/>
</dbReference>
<feature type="region of interest" description="Disordered" evidence="15">
    <location>
        <begin position="736"/>
        <end position="775"/>
    </location>
</feature>
<dbReference type="SUPFAM" id="SSF82199">
    <property type="entry name" value="SET domain"/>
    <property type="match status" value="1"/>
</dbReference>
<dbReference type="PROSITE" id="PS50868">
    <property type="entry name" value="POST_SET"/>
    <property type="match status" value="1"/>
</dbReference>
<dbReference type="GO" id="GO:0008270">
    <property type="term" value="F:zinc ion binding"/>
    <property type="evidence" value="ECO:0007669"/>
    <property type="project" value="UniProtKB-KW"/>
</dbReference>
<proteinExistence type="predicted"/>
<feature type="domain" description="SET" evidence="16">
    <location>
        <begin position="2104"/>
        <end position="2220"/>
    </location>
</feature>
<dbReference type="SMART" id="SM00542">
    <property type="entry name" value="FYRC"/>
    <property type="match status" value="1"/>
</dbReference>
<dbReference type="InterPro" id="IPR003616">
    <property type="entry name" value="Post-SET_dom"/>
</dbReference>
<evidence type="ECO:0000259" key="17">
    <source>
        <dbReference type="PROSITE" id="PS50868"/>
    </source>
</evidence>